<dbReference type="Proteomes" id="UP001321473">
    <property type="component" value="Unassembled WGS sequence"/>
</dbReference>
<reference evidence="2 3" key="1">
    <citation type="journal article" date="2023" name="Arcadia Sci">
        <title>De novo assembly of a long-read Amblyomma americanum tick genome.</title>
        <authorList>
            <person name="Chou S."/>
            <person name="Poskanzer K.E."/>
            <person name="Rollins M."/>
            <person name="Thuy-Boun P.S."/>
        </authorList>
    </citation>
    <scope>NUCLEOTIDE SEQUENCE [LARGE SCALE GENOMIC DNA]</scope>
    <source>
        <strain evidence="2">F_SG_1</strain>
        <tissue evidence="2">Salivary glands</tissue>
    </source>
</reference>
<comment type="caution">
    <text evidence="2">The sequence shown here is derived from an EMBL/GenBank/DDBJ whole genome shotgun (WGS) entry which is preliminary data.</text>
</comment>
<dbReference type="AlphaFoldDB" id="A0AAQ4EBJ0"/>
<accession>A0AAQ4EBJ0</accession>
<evidence type="ECO:0000313" key="2">
    <source>
        <dbReference type="EMBL" id="KAK8772010.1"/>
    </source>
</evidence>
<feature type="region of interest" description="Disordered" evidence="1">
    <location>
        <begin position="1"/>
        <end position="21"/>
    </location>
</feature>
<evidence type="ECO:0000313" key="3">
    <source>
        <dbReference type="Proteomes" id="UP001321473"/>
    </source>
</evidence>
<protein>
    <submittedName>
        <fullName evidence="2">Uncharacterized protein</fullName>
    </submittedName>
</protein>
<name>A0AAQ4EBJ0_AMBAM</name>
<keyword evidence="3" id="KW-1185">Reference proteome</keyword>
<dbReference type="EMBL" id="JARKHS020018969">
    <property type="protein sequence ID" value="KAK8772010.1"/>
    <property type="molecule type" value="Genomic_DNA"/>
</dbReference>
<sequence length="112" mass="12552">MYPHPLRSSRSRRNNTKKQEVSQLPVTSRFAILVVGCCRECAIVGNAAAGNIQRPGLGTVEATKTEWKDNYLDRCTLFTRLRSRGLPPIPSDENELERCVNKIRSACSNEGF</sequence>
<organism evidence="2 3">
    <name type="scientific">Amblyomma americanum</name>
    <name type="common">Lone star tick</name>
    <dbReference type="NCBI Taxonomy" id="6943"/>
    <lineage>
        <taxon>Eukaryota</taxon>
        <taxon>Metazoa</taxon>
        <taxon>Ecdysozoa</taxon>
        <taxon>Arthropoda</taxon>
        <taxon>Chelicerata</taxon>
        <taxon>Arachnida</taxon>
        <taxon>Acari</taxon>
        <taxon>Parasitiformes</taxon>
        <taxon>Ixodida</taxon>
        <taxon>Ixodoidea</taxon>
        <taxon>Ixodidae</taxon>
        <taxon>Amblyomminae</taxon>
        <taxon>Amblyomma</taxon>
    </lineage>
</organism>
<evidence type="ECO:0000256" key="1">
    <source>
        <dbReference type="SAM" id="MobiDB-lite"/>
    </source>
</evidence>
<feature type="compositionally biased region" description="Basic residues" evidence="1">
    <location>
        <begin position="7"/>
        <end position="16"/>
    </location>
</feature>
<proteinExistence type="predicted"/>
<gene>
    <name evidence="2" type="ORF">V5799_024745</name>
</gene>